<gene>
    <name evidence="2" type="ORF">TBK1r_03520</name>
</gene>
<dbReference type="EMBL" id="CP036432">
    <property type="protein sequence ID" value="QDV81435.1"/>
    <property type="molecule type" value="Genomic_DNA"/>
</dbReference>
<dbReference type="Proteomes" id="UP000318081">
    <property type="component" value="Chromosome"/>
</dbReference>
<organism evidence="2 3">
    <name type="scientific">Stieleria magnilauensis</name>
    <dbReference type="NCBI Taxonomy" id="2527963"/>
    <lineage>
        <taxon>Bacteria</taxon>
        <taxon>Pseudomonadati</taxon>
        <taxon>Planctomycetota</taxon>
        <taxon>Planctomycetia</taxon>
        <taxon>Pirellulales</taxon>
        <taxon>Pirellulaceae</taxon>
        <taxon>Stieleria</taxon>
    </lineage>
</organism>
<feature type="region of interest" description="Disordered" evidence="1">
    <location>
        <begin position="11"/>
        <end position="38"/>
    </location>
</feature>
<reference evidence="2 3" key="1">
    <citation type="submission" date="2019-02" db="EMBL/GenBank/DDBJ databases">
        <title>Deep-cultivation of Planctomycetes and their phenomic and genomic characterization uncovers novel biology.</title>
        <authorList>
            <person name="Wiegand S."/>
            <person name="Jogler M."/>
            <person name="Boedeker C."/>
            <person name="Pinto D."/>
            <person name="Vollmers J."/>
            <person name="Rivas-Marin E."/>
            <person name="Kohn T."/>
            <person name="Peeters S.H."/>
            <person name="Heuer A."/>
            <person name="Rast P."/>
            <person name="Oberbeckmann S."/>
            <person name="Bunk B."/>
            <person name="Jeske O."/>
            <person name="Meyerdierks A."/>
            <person name="Storesund J.E."/>
            <person name="Kallscheuer N."/>
            <person name="Luecker S."/>
            <person name="Lage O.M."/>
            <person name="Pohl T."/>
            <person name="Merkel B.J."/>
            <person name="Hornburger P."/>
            <person name="Mueller R.-W."/>
            <person name="Bruemmer F."/>
            <person name="Labrenz M."/>
            <person name="Spormann A.M."/>
            <person name="Op den Camp H."/>
            <person name="Overmann J."/>
            <person name="Amann R."/>
            <person name="Jetten M.S.M."/>
            <person name="Mascher T."/>
            <person name="Medema M.H."/>
            <person name="Devos D.P."/>
            <person name="Kaster A.-K."/>
            <person name="Ovreas L."/>
            <person name="Rohde M."/>
            <person name="Galperin M.Y."/>
            <person name="Jogler C."/>
        </authorList>
    </citation>
    <scope>NUCLEOTIDE SEQUENCE [LARGE SCALE GENOMIC DNA]</scope>
    <source>
        <strain evidence="2 3">TBK1r</strain>
    </source>
</reference>
<evidence type="ECO:0000313" key="3">
    <source>
        <dbReference type="Proteomes" id="UP000318081"/>
    </source>
</evidence>
<evidence type="ECO:0000313" key="2">
    <source>
        <dbReference type="EMBL" id="QDV81435.1"/>
    </source>
</evidence>
<protein>
    <submittedName>
        <fullName evidence="2">Uncharacterized protein</fullName>
    </submittedName>
</protein>
<accession>A0ABX5XHH2</accession>
<proteinExistence type="predicted"/>
<feature type="compositionally biased region" description="Polar residues" evidence="1">
    <location>
        <begin position="14"/>
        <end position="25"/>
    </location>
</feature>
<name>A0ABX5XHH2_9BACT</name>
<evidence type="ECO:0000256" key="1">
    <source>
        <dbReference type="SAM" id="MobiDB-lite"/>
    </source>
</evidence>
<keyword evidence="3" id="KW-1185">Reference proteome</keyword>
<sequence length="105" mass="10996">MIRGRMMAGWNLTFPPSSQAPTWSSFGRPGHPSTLPNEKGPLLSAEGLLSYPARTDPSAVNAGLSGASEECTAQSTQDLAVITGQIASRLTPGELRDIVENLTGT</sequence>